<feature type="domain" description="Glycosyltransferase 2-like" evidence="1">
    <location>
        <begin position="12"/>
        <end position="114"/>
    </location>
</feature>
<dbReference type="InterPro" id="IPR001173">
    <property type="entry name" value="Glyco_trans_2-like"/>
</dbReference>
<evidence type="ECO:0000259" key="1">
    <source>
        <dbReference type="Pfam" id="PF00535"/>
    </source>
</evidence>
<dbReference type="Proteomes" id="UP000324917">
    <property type="component" value="Unassembled WGS sequence"/>
</dbReference>
<dbReference type="SUPFAM" id="SSF53448">
    <property type="entry name" value="Nucleotide-diphospho-sugar transferases"/>
    <property type="match status" value="1"/>
</dbReference>
<sequence length="279" mass="32468">MLSTHKQVPIFTIIVAVFNGRETLKRCLESFIHQTYPEKELIVIDGGSDDGSVEIIQAYQDQITYWESQPDRGLAHAWNKALDKAAGDWIYFLGCDDYLWSNDTLELVANFIQEISEPVKLIHGKVVRFLPNGELLDTQGQPWQEMQKKFMNLMAIHHQSVFQHKSLFEDYSYFDESFRLTCDYELLLRSLKQENPVFINEVIAGVFLGGMANRAMNRLKFFREISRAIKKLDAPVSPWLLVFCYIRIYIRMTLTIILGEETTDKFSFFILKLGNHLPR</sequence>
<proteinExistence type="predicted"/>
<dbReference type="InterPro" id="IPR029044">
    <property type="entry name" value="Nucleotide-diphossugar_trans"/>
</dbReference>
<comment type="caution">
    <text evidence="2">The sequence shown here is derived from an EMBL/GenBank/DDBJ whole genome shotgun (WGS) entry which is preliminary data.</text>
</comment>
<evidence type="ECO:0000313" key="3">
    <source>
        <dbReference type="Proteomes" id="UP000324917"/>
    </source>
</evidence>
<accession>A0A5A5RXP1</accession>
<dbReference type="EMBL" id="BHVP01000203">
    <property type="protein sequence ID" value="GCA77872.1"/>
    <property type="molecule type" value="Genomic_DNA"/>
</dbReference>
<dbReference type="GO" id="GO:0016758">
    <property type="term" value="F:hexosyltransferase activity"/>
    <property type="evidence" value="ECO:0007669"/>
    <property type="project" value="UniProtKB-ARBA"/>
</dbReference>
<protein>
    <submittedName>
        <fullName evidence="2">PGL/p-HBAD biosynthesis glycosyltransferase</fullName>
    </submittedName>
</protein>
<dbReference type="PANTHER" id="PTHR22916:SF3">
    <property type="entry name" value="UDP-GLCNAC:BETAGAL BETA-1,3-N-ACETYLGLUCOSAMINYLTRANSFERASE-LIKE PROTEIN 1"/>
    <property type="match status" value="1"/>
</dbReference>
<dbReference type="PANTHER" id="PTHR22916">
    <property type="entry name" value="GLYCOSYLTRANSFERASE"/>
    <property type="match status" value="1"/>
</dbReference>
<organism evidence="2 3">
    <name type="scientific">Microcystis aeruginosa NIES-2520</name>
    <dbReference type="NCBI Taxonomy" id="2303982"/>
    <lineage>
        <taxon>Bacteria</taxon>
        <taxon>Bacillati</taxon>
        <taxon>Cyanobacteriota</taxon>
        <taxon>Cyanophyceae</taxon>
        <taxon>Oscillatoriophycideae</taxon>
        <taxon>Chroococcales</taxon>
        <taxon>Microcystaceae</taxon>
        <taxon>Microcystis</taxon>
    </lineage>
</organism>
<dbReference type="Pfam" id="PF00535">
    <property type="entry name" value="Glycos_transf_2"/>
    <property type="match status" value="1"/>
</dbReference>
<name>A0A5A5RXP1_MICAE</name>
<dbReference type="RefSeq" id="WP_149988694.1">
    <property type="nucleotide sequence ID" value="NZ_BHVP01000203.1"/>
</dbReference>
<gene>
    <name evidence="2" type="ORF">MiTe_04734</name>
</gene>
<keyword evidence="2" id="KW-0808">Transferase</keyword>
<dbReference type="CDD" id="cd06433">
    <property type="entry name" value="GT_2_WfgS_like"/>
    <property type="match status" value="1"/>
</dbReference>
<reference evidence="2 3" key="1">
    <citation type="submission" date="2018-09" db="EMBL/GenBank/DDBJ databases">
        <title>Evolutionary history of phycoerythrin pigmentation in the water bloom-forming cyanobacterium Microcystis aeruginosa.</title>
        <authorList>
            <person name="Tanabe Y."/>
            <person name="Tanabe Y."/>
            <person name="Yamaguchi H."/>
        </authorList>
    </citation>
    <scope>NUCLEOTIDE SEQUENCE [LARGE SCALE GENOMIC DNA]</scope>
    <source>
        <strain evidence="2 3">NIES-2520</strain>
    </source>
</reference>
<evidence type="ECO:0000313" key="2">
    <source>
        <dbReference type="EMBL" id="GCA77872.1"/>
    </source>
</evidence>
<dbReference type="AlphaFoldDB" id="A0A5A5RXP1"/>
<dbReference type="Gene3D" id="3.90.550.10">
    <property type="entry name" value="Spore Coat Polysaccharide Biosynthesis Protein SpsA, Chain A"/>
    <property type="match status" value="1"/>
</dbReference>